<dbReference type="AlphaFoldDB" id="F0ZD94"/>
<organism evidence="1 2">
    <name type="scientific">Dictyostelium purpureum</name>
    <name type="common">Slime mold</name>
    <dbReference type="NCBI Taxonomy" id="5786"/>
    <lineage>
        <taxon>Eukaryota</taxon>
        <taxon>Amoebozoa</taxon>
        <taxon>Evosea</taxon>
        <taxon>Eumycetozoa</taxon>
        <taxon>Dictyostelia</taxon>
        <taxon>Dictyosteliales</taxon>
        <taxon>Dictyosteliaceae</taxon>
        <taxon>Dictyostelium</taxon>
    </lineage>
</organism>
<dbReference type="KEGG" id="dpp:DICPUDRAFT_76322"/>
<dbReference type="RefSeq" id="XP_003285405.1">
    <property type="nucleotide sequence ID" value="XM_003285357.1"/>
</dbReference>
<gene>
    <name evidence="1" type="ORF">DICPUDRAFT_76322</name>
</gene>
<reference evidence="2" key="1">
    <citation type="journal article" date="2011" name="Genome Biol.">
        <title>Comparative genomics of the social amoebae Dictyostelium discoideum and Dictyostelium purpureum.</title>
        <authorList>
            <consortium name="US DOE Joint Genome Institute (JGI-PGF)"/>
            <person name="Sucgang R."/>
            <person name="Kuo A."/>
            <person name="Tian X."/>
            <person name="Salerno W."/>
            <person name="Parikh A."/>
            <person name="Feasley C.L."/>
            <person name="Dalin E."/>
            <person name="Tu H."/>
            <person name="Huang E."/>
            <person name="Barry K."/>
            <person name="Lindquist E."/>
            <person name="Shapiro H."/>
            <person name="Bruce D."/>
            <person name="Schmutz J."/>
            <person name="Salamov A."/>
            <person name="Fey P."/>
            <person name="Gaudet P."/>
            <person name="Anjard C."/>
            <person name="Babu M.M."/>
            <person name="Basu S."/>
            <person name="Bushmanova Y."/>
            <person name="van der Wel H."/>
            <person name="Katoh-Kurasawa M."/>
            <person name="Dinh C."/>
            <person name="Coutinho P.M."/>
            <person name="Saito T."/>
            <person name="Elias M."/>
            <person name="Schaap P."/>
            <person name="Kay R.R."/>
            <person name="Henrissat B."/>
            <person name="Eichinger L."/>
            <person name="Rivero F."/>
            <person name="Putnam N.H."/>
            <person name="West C.M."/>
            <person name="Loomis W.F."/>
            <person name="Chisholm R.L."/>
            <person name="Shaulsky G."/>
            <person name="Strassmann J.E."/>
            <person name="Queller D.C."/>
            <person name="Kuspa A."/>
            <person name="Grigoriev I.V."/>
        </authorList>
    </citation>
    <scope>NUCLEOTIDE SEQUENCE [LARGE SCALE GENOMIC DNA]</scope>
    <source>
        <strain evidence="2">QSDP1</strain>
    </source>
</reference>
<keyword evidence="2" id="KW-1185">Reference proteome</keyword>
<dbReference type="VEuPathDB" id="AmoebaDB:DICPUDRAFT_76322"/>
<accession>F0ZD94</accession>
<proteinExistence type="predicted"/>
<evidence type="ECO:0000313" key="1">
    <source>
        <dbReference type="EMBL" id="EGC38098.1"/>
    </source>
</evidence>
<evidence type="ECO:0000313" key="2">
    <source>
        <dbReference type="Proteomes" id="UP000001064"/>
    </source>
</evidence>
<protein>
    <submittedName>
        <fullName evidence="1">Uncharacterized protein</fullName>
    </submittedName>
</protein>
<dbReference type="GeneID" id="10502743"/>
<sequence>MLTKVYICKYISKNPSSFGISSHWGLLVAGKIFHIMVNHNDNDKVIYDSIEFNFNFERFHYSFVYIGRTQYSLGIIGDTAQDLADKFVYDYKKSNCQDYIYKLGESIVKKLKFPLKSSDLFDPSFDCTTKVGSKISILCTNLTEQDIINERNYYLQNKEKIFGFVSTK</sequence>
<dbReference type="InParanoid" id="F0ZD94"/>
<dbReference type="Proteomes" id="UP000001064">
    <property type="component" value="Unassembled WGS sequence"/>
</dbReference>
<name>F0ZD94_DICPU</name>
<dbReference type="EMBL" id="GL870984">
    <property type="protein sequence ID" value="EGC38098.1"/>
    <property type="molecule type" value="Genomic_DNA"/>
</dbReference>